<dbReference type="EMBL" id="DPSM01000031">
    <property type="protein sequence ID" value="HCK03086.1"/>
    <property type="molecule type" value="Genomic_DNA"/>
</dbReference>
<name>A0A9C7QZ34_9GAMM</name>
<gene>
    <name evidence="1" type="ORF">DHV72_24110</name>
</gene>
<dbReference type="InterPro" id="IPR038626">
    <property type="entry name" value="Rof-like_sf"/>
</dbReference>
<comment type="caution">
    <text evidence="1">The sequence shown here is derived from an EMBL/GenBank/DDBJ whole genome shotgun (WGS) entry which is preliminary data.</text>
</comment>
<organism evidence="1 2">
    <name type="scientific">Serratia grimesii</name>
    <dbReference type="NCBI Taxonomy" id="82995"/>
    <lineage>
        <taxon>Bacteria</taxon>
        <taxon>Pseudomonadati</taxon>
        <taxon>Pseudomonadota</taxon>
        <taxon>Gammaproteobacteria</taxon>
        <taxon>Enterobacterales</taxon>
        <taxon>Yersiniaceae</taxon>
        <taxon>Serratia</taxon>
    </lineage>
</organism>
<accession>A0A9C7QZ34</accession>
<dbReference type="InterPro" id="IPR009778">
    <property type="entry name" value="ROF"/>
</dbReference>
<dbReference type="SUPFAM" id="SSF101744">
    <property type="entry name" value="Rof/RNase P subunit-like"/>
    <property type="match status" value="1"/>
</dbReference>
<evidence type="ECO:0000313" key="1">
    <source>
        <dbReference type="EMBL" id="HCK03086.1"/>
    </source>
</evidence>
<protein>
    <submittedName>
        <fullName evidence="1">Transcriptional antiterminator</fullName>
    </submittedName>
</protein>
<dbReference type="InterPro" id="IPR023534">
    <property type="entry name" value="Rof/RNase_P-like"/>
</dbReference>
<proteinExistence type="predicted"/>
<dbReference type="Gene3D" id="2.30.30.400">
    <property type="entry name" value="Rof-like"/>
    <property type="match status" value="1"/>
</dbReference>
<evidence type="ECO:0000313" key="2">
    <source>
        <dbReference type="Proteomes" id="UP000262210"/>
    </source>
</evidence>
<dbReference type="RefSeq" id="WP_278432183.1">
    <property type="nucleotide sequence ID" value="NZ_DPSM01000031.1"/>
</dbReference>
<dbReference type="AlphaFoldDB" id="A0A9C7QZ34"/>
<dbReference type="Pfam" id="PF07073">
    <property type="entry name" value="ROF"/>
    <property type="match status" value="1"/>
</dbReference>
<reference evidence="1 2" key="1">
    <citation type="journal article" date="2018" name="Nat. Biotechnol.">
        <title>A standardized bacterial taxonomy based on genome phylogeny substantially revises the tree of life.</title>
        <authorList>
            <person name="Parks D.H."/>
            <person name="Chuvochina M."/>
            <person name="Waite D.W."/>
            <person name="Rinke C."/>
            <person name="Skarshewski A."/>
            <person name="Chaumeil P.A."/>
            <person name="Hugenholtz P."/>
        </authorList>
    </citation>
    <scope>NUCLEOTIDE SEQUENCE [LARGE SCALE GENOMIC DNA]</scope>
    <source>
        <strain evidence="1">UBA11264</strain>
    </source>
</reference>
<dbReference type="Proteomes" id="UP000262210">
    <property type="component" value="Unassembled WGS sequence"/>
</dbReference>
<sequence length="86" mass="9933">MNTYQPIDCDLHDHLEIACLYSWVLKIELDDGKVITAKSITTLTRPDDGEFLILDDDGERVSIRLDYIHAITHLDKNKPAHRIVFK</sequence>